<dbReference type="Pfam" id="PF00535">
    <property type="entry name" value="Glycos_transf_2"/>
    <property type="match status" value="1"/>
</dbReference>
<dbReference type="InterPro" id="IPR029044">
    <property type="entry name" value="Nucleotide-diphossugar_trans"/>
</dbReference>
<name>A0AB35BVW9_9GAMM</name>
<dbReference type="PANTHER" id="PTHR22916:SF3">
    <property type="entry name" value="UDP-GLCNAC:BETAGAL BETA-1,3-N-ACETYLGLUCOSAMINYLTRANSFERASE-LIKE PROTEIN 1"/>
    <property type="match status" value="1"/>
</dbReference>
<comment type="caution">
    <text evidence="2">The sequence shown here is derived from an EMBL/GenBank/DDBJ whole genome shotgun (WGS) entry which is preliminary data.</text>
</comment>
<dbReference type="Gene3D" id="3.90.550.10">
    <property type="entry name" value="Spore Coat Polysaccharide Biosynthesis Protein SpsA, Chain A"/>
    <property type="match status" value="1"/>
</dbReference>
<dbReference type="Proteomes" id="UP000680020">
    <property type="component" value="Unassembled WGS sequence"/>
</dbReference>
<dbReference type="CDD" id="cd00761">
    <property type="entry name" value="Glyco_tranf_GTA_type"/>
    <property type="match status" value="1"/>
</dbReference>
<reference evidence="2" key="1">
    <citation type="submission" date="2021-03" db="EMBL/GenBank/DDBJ databases">
        <title>Identification and antibiotic profiling of Wohlfahrtiimonas chitiniclastica, an underestimated human pathogen.</title>
        <authorList>
            <person name="Kopf A."/>
            <person name="Bunk B."/>
            <person name="Coldewey S."/>
            <person name="Gunzer F."/>
            <person name="Riedel T."/>
            <person name="Schroettner P."/>
        </authorList>
    </citation>
    <scope>NUCLEOTIDE SEQUENCE</scope>
    <source>
        <strain evidence="2">DSM 100917</strain>
    </source>
</reference>
<evidence type="ECO:0000313" key="3">
    <source>
        <dbReference type="Proteomes" id="UP000680020"/>
    </source>
</evidence>
<protein>
    <submittedName>
        <fullName evidence="2">Glycosyltransferase family 2 protein</fullName>
    </submittedName>
</protein>
<dbReference type="SUPFAM" id="SSF53448">
    <property type="entry name" value="Nucleotide-diphospho-sugar transferases"/>
    <property type="match status" value="1"/>
</dbReference>
<evidence type="ECO:0000259" key="1">
    <source>
        <dbReference type="Pfam" id="PF00535"/>
    </source>
</evidence>
<sequence>MKSVGIIVVFYNLSDYVTSCLTAIAEQSHADFTCYCIDDCSTDDTFAKLTAFSEKDPRFVAIQNERNYGSPCHSRNVGLEKIQPCNYFMILDGDDLLHPEALKVSLSVIESSDTLDCVAFDKVLFSDENHIQPVAIPSPLPVTVYNDGFVRFLDKDAHSPQANVWNKLYRTERYRHERFCEEIFYEDDVLYTLQILANTRDYAFIDLPLYFYRRHPSSVTSSLKHQRYLNDATRRLQYTYDYFFKAPRISQAMAARLKQQMAEDAYRMLVSKIIRKTKEPELKAMLFPIAQANFTRLITEQMIDLQDLSFIKRIVAKLFLNNHIKSAWLLAKIFG</sequence>
<gene>
    <name evidence="2" type="ORF">J7561_04160</name>
</gene>
<proteinExistence type="predicted"/>
<feature type="domain" description="Glycosyltransferase 2-like" evidence="1">
    <location>
        <begin position="6"/>
        <end position="121"/>
    </location>
</feature>
<dbReference type="InterPro" id="IPR001173">
    <property type="entry name" value="Glyco_trans_2-like"/>
</dbReference>
<dbReference type="EMBL" id="JAGIBU010000002">
    <property type="protein sequence ID" value="MBS7824395.1"/>
    <property type="molecule type" value="Genomic_DNA"/>
</dbReference>
<dbReference type="AlphaFoldDB" id="A0AB35BVW9"/>
<organism evidence="2 3">
    <name type="scientific">Wohlfahrtiimonas chitiniclastica</name>
    <dbReference type="NCBI Taxonomy" id="400946"/>
    <lineage>
        <taxon>Bacteria</taxon>
        <taxon>Pseudomonadati</taxon>
        <taxon>Pseudomonadota</taxon>
        <taxon>Gammaproteobacteria</taxon>
        <taxon>Cardiobacteriales</taxon>
        <taxon>Ignatzschineriaceae</taxon>
        <taxon>Wohlfahrtiimonas</taxon>
    </lineage>
</organism>
<dbReference type="GO" id="GO:0016758">
    <property type="term" value="F:hexosyltransferase activity"/>
    <property type="evidence" value="ECO:0007669"/>
    <property type="project" value="UniProtKB-ARBA"/>
</dbReference>
<dbReference type="RefSeq" id="WP_213403622.1">
    <property type="nucleotide sequence ID" value="NZ_JAGIBT010000008.1"/>
</dbReference>
<accession>A0AB35BVW9</accession>
<evidence type="ECO:0000313" key="2">
    <source>
        <dbReference type="EMBL" id="MBS7824395.1"/>
    </source>
</evidence>
<dbReference type="PANTHER" id="PTHR22916">
    <property type="entry name" value="GLYCOSYLTRANSFERASE"/>
    <property type="match status" value="1"/>
</dbReference>